<evidence type="ECO:0000256" key="9">
    <source>
        <dbReference type="ARBA" id="ARBA00023136"/>
    </source>
</evidence>
<dbReference type="KEGG" id="phu:Phum_PHUM067840"/>
<evidence type="ECO:0000256" key="4">
    <source>
        <dbReference type="ARBA" id="ARBA00022490"/>
    </source>
</evidence>
<sequence length="157" mass="18239">MDNIEVEEIIAEPNEPSWMTSVSFSILQSNAWYIVAVAALVYYIWNEYLSSKFNKWREEREIKRIAAIAKKEPDNCFELDEARMKAVRKLQDEYNKQACIKQKSFQEKEEKKRQESYSRLGLQGGRKLNDSYFPLSDSSSSSNYVPTTRRKGCPGGC</sequence>
<dbReference type="AlphaFoldDB" id="E0VBS6"/>
<dbReference type="GeneID" id="8231159"/>
<evidence type="ECO:0000256" key="3">
    <source>
        <dbReference type="ARBA" id="ARBA00011034"/>
    </source>
</evidence>
<dbReference type="RefSeq" id="XP_002423570.1">
    <property type="nucleotide sequence ID" value="XM_002423525.1"/>
</dbReference>
<dbReference type="Pfam" id="PF06936">
    <property type="entry name" value="Selenoprotein_S"/>
    <property type="match status" value="1"/>
</dbReference>
<evidence type="ECO:0000256" key="6">
    <source>
        <dbReference type="ARBA" id="ARBA00022824"/>
    </source>
</evidence>
<dbReference type="PANTHER" id="PTHR28621">
    <property type="entry name" value="SELENOPROTEIN S"/>
    <property type="match status" value="1"/>
</dbReference>
<feature type="compositionally biased region" description="Basic residues" evidence="10">
    <location>
        <begin position="148"/>
        <end position="157"/>
    </location>
</feature>
<evidence type="ECO:0000313" key="14">
    <source>
        <dbReference type="Proteomes" id="UP000009046"/>
    </source>
</evidence>
<dbReference type="GO" id="GO:0036513">
    <property type="term" value="C:Derlin-1 retrotranslocation complex"/>
    <property type="evidence" value="ECO:0007669"/>
    <property type="project" value="TreeGrafter"/>
</dbReference>
<dbReference type="STRING" id="121224.E0VBS6"/>
<comment type="subcellular location">
    <subcellularLocation>
        <location evidence="2">Cytoplasm</location>
    </subcellularLocation>
    <subcellularLocation>
        <location evidence="1">Endoplasmic reticulum membrane</location>
        <topology evidence="1">Single-pass membrane protein</topology>
    </subcellularLocation>
</comment>
<dbReference type="EMBL" id="AAZO01000804">
    <property type="status" value="NOT_ANNOTATED_CDS"/>
    <property type="molecule type" value="Genomic_DNA"/>
</dbReference>
<dbReference type="eggNOG" id="ENOG502T7JD">
    <property type="taxonomic scope" value="Eukaryota"/>
</dbReference>
<dbReference type="GO" id="GO:0030970">
    <property type="term" value="P:retrograde protein transport, ER to cytosol"/>
    <property type="evidence" value="ECO:0007669"/>
    <property type="project" value="TreeGrafter"/>
</dbReference>
<dbReference type="Gene3D" id="6.10.250.2950">
    <property type="match status" value="1"/>
</dbReference>
<dbReference type="EnsemblMetazoa" id="PHUM067840-RA">
    <property type="protein sequence ID" value="PHUM067840-PA"/>
    <property type="gene ID" value="PHUM067840"/>
</dbReference>
<keyword evidence="8 11" id="KW-1133">Transmembrane helix</keyword>
<dbReference type="Proteomes" id="UP000009046">
    <property type="component" value="Unassembled WGS sequence"/>
</dbReference>
<dbReference type="GO" id="GO:0036502">
    <property type="term" value="C:Derlin-1-VIMP complex"/>
    <property type="evidence" value="ECO:0007669"/>
    <property type="project" value="TreeGrafter"/>
</dbReference>
<keyword evidence="6" id="KW-0256">Endoplasmic reticulum</keyword>
<dbReference type="HOGENOM" id="CLU_1680047_0_0_1"/>
<keyword evidence="5 11" id="KW-0812">Transmembrane</keyword>
<evidence type="ECO:0000313" key="12">
    <source>
        <dbReference type="EMBL" id="EEB10832.1"/>
    </source>
</evidence>
<evidence type="ECO:0000256" key="1">
    <source>
        <dbReference type="ARBA" id="ARBA00004389"/>
    </source>
</evidence>
<reference evidence="12" key="1">
    <citation type="submission" date="2007-04" db="EMBL/GenBank/DDBJ databases">
        <title>Annotation of Pediculus humanus corporis strain USDA.</title>
        <authorList>
            <person name="Kirkness E."/>
            <person name="Hannick L."/>
            <person name="Hass B."/>
            <person name="Bruggner R."/>
            <person name="Lawson D."/>
            <person name="Bidwell S."/>
            <person name="Joardar V."/>
            <person name="Caler E."/>
            <person name="Walenz B."/>
            <person name="Inman J."/>
            <person name="Schobel S."/>
            <person name="Galinsky K."/>
            <person name="Amedeo P."/>
            <person name="Strausberg R."/>
        </authorList>
    </citation>
    <scope>NUCLEOTIDE SEQUENCE</scope>
    <source>
        <strain evidence="12">USDA</strain>
    </source>
</reference>
<accession>E0VBS6</accession>
<feature type="compositionally biased region" description="Basic and acidic residues" evidence="10">
    <location>
        <begin position="105"/>
        <end position="116"/>
    </location>
</feature>
<organism>
    <name type="scientific">Pediculus humanus subsp. corporis</name>
    <name type="common">Body louse</name>
    <dbReference type="NCBI Taxonomy" id="121224"/>
    <lineage>
        <taxon>Eukaryota</taxon>
        <taxon>Metazoa</taxon>
        <taxon>Ecdysozoa</taxon>
        <taxon>Arthropoda</taxon>
        <taxon>Hexapoda</taxon>
        <taxon>Insecta</taxon>
        <taxon>Pterygota</taxon>
        <taxon>Neoptera</taxon>
        <taxon>Paraneoptera</taxon>
        <taxon>Psocodea</taxon>
        <taxon>Troctomorpha</taxon>
        <taxon>Phthiraptera</taxon>
        <taxon>Anoplura</taxon>
        <taxon>Pediculidae</taxon>
        <taxon>Pediculus</taxon>
    </lineage>
</organism>
<evidence type="ECO:0000256" key="11">
    <source>
        <dbReference type="SAM" id="Phobius"/>
    </source>
</evidence>
<evidence type="ECO:0000256" key="8">
    <source>
        <dbReference type="ARBA" id="ARBA00022989"/>
    </source>
</evidence>
<proteinExistence type="inferred from homology"/>
<keyword evidence="7" id="KW-0712">Selenocysteine</keyword>
<dbReference type="PANTHER" id="PTHR28621:SF1">
    <property type="entry name" value="SELENOPROTEIN S"/>
    <property type="match status" value="1"/>
</dbReference>
<dbReference type="GO" id="GO:0030968">
    <property type="term" value="P:endoplasmic reticulum unfolded protein response"/>
    <property type="evidence" value="ECO:0007669"/>
    <property type="project" value="TreeGrafter"/>
</dbReference>
<dbReference type="InParanoid" id="E0VBS6"/>
<keyword evidence="14" id="KW-1185">Reference proteome</keyword>
<evidence type="ECO:0000256" key="5">
    <source>
        <dbReference type="ARBA" id="ARBA00022692"/>
    </source>
</evidence>
<dbReference type="InterPro" id="IPR009703">
    <property type="entry name" value="Selenoprotein_S"/>
</dbReference>
<evidence type="ECO:0000256" key="7">
    <source>
        <dbReference type="ARBA" id="ARBA00022933"/>
    </source>
</evidence>
<dbReference type="VEuPathDB" id="VectorBase:PHUM067840"/>
<comment type="similarity">
    <text evidence="3">Belongs to the selenoprotein S family.</text>
</comment>
<evidence type="ECO:0000313" key="13">
    <source>
        <dbReference type="EnsemblMetazoa" id="PHUM067840-PA"/>
    </source>
</evidence>
<feature type="region of interest" description="Disordered" evidence="10">
    <location>
        <begin position="105"/>
        <end position="157"/>
    </location>
</feature>
<reference evidence="12" key="2">
    <citation type="submission" date="2007-04" db="EMBL/GenBank/DDBJ databases">
        <title>The genome of the human body louse.</title>
        <authorList>
            <consortium name="The Human Body Louse Genome Consortium"/>
            <person name="Kirkness E."/>
            <person name="Walenz B."/>
            <person name="Hass B."/>
            <person name="Bruggner R."/>
            <person name="Strausberg R."/>
        </authorList>
    </citation>
    <scope>NUCLEOTIDE SEQUENCE</scope>
    <source>
        <strain evidence="12">USDA</strain>
    </source>
</reference>
<keyword evidence="9 11" id="KW-0472">Membrane</keyword>
<gene>
    <name evidence="13" type="primary">8231159</name>
    <name evidence="12" type="ORF">Phum_PHUM067840</name>
</gene>
<dbReference type="EMBL" id="DS235039">
    <property type="protein sequence ID" value="EEB10832.1"/>
    <property type="molecule type" value="Genomic_DNA"/>
</dbReference>
<keyword evidence="4" id="KW-0963">Cytoplasm</keyword>
<feature type="transmembrane region" description="Helical" evidence="11">
    <location>
        <begin position="26"/>
        <end position="45"/>
    </location>
</feature>
<evidence type="ECO:0000256" key="10">
    <source>
        <dbReference type="SAM" id="MobiDB-lite"/>
    </source>
</evidence>
<reference evidence="13" key="3">
    <citation type="submission" date="2020-05" db="UniProtKB">
        <authorList>
            <consortium name="EnsemblMetazoa"/>
        </authorList>
    </citation>
    <scope>IDENTIFICATION</scope>
    <source>
        <strain evidence="13">USDA</strain>
    </source>
</reference>
<protein>
    <submittedName>
        <fullName evidence="12 13">Selenoprotein S, putative</fullName>
    </submittedName>
</protein>
<evidence type="ECO:0000256" key="2">
    <source>
        <dbReference type="ARBA" id="ARBA00004496"/>
    </source>
</evidence>
<name>E0VBS6_PEDHC</name>
<dbReference type="CTD" id="8231159"/>